<accession>A0A4Q9KHM6</accession>
<reference evidence="2 3" key="1">
    <citation type="submission" date="2019-01" db="EMBL/GenBank/DDBJ databases">
        <title>Lactibacter flavus gen. nov., sp. nov., a novel bacterium of the family Propionibacteriaceae isolated from raw milk and dairy products.</title>
        <authorList>
            <person name="Huptas C."/>
            <person name="Wenning M."/>
            <person name="Breitenwieser F."/>
            <person name="Doll E."/>
            <person name="Von Neubeck M."/>
            <person name="Busse H.-J."/>
            <person name="Scherer S."/>
        </authorList>
    </citation>
    <scope>NUCLEOTIDE SEQUENCE [LARGE SCALE GENOMIC DNA]</scope>
    <source>
        <strain evidence="2 3">DSM 22130</strain>
    </source>
</reference>
<name>A0A4Q9KHM6_PROTD</name>
<feature type="transmembrane region" description="Helical" evidence="1">
    <location>
        <begin position="36"/>
        <end position="57"/>
    </location>
</feature>
<sequence>MDAPPSPYAVGPLLWAELEPVAVDVDRRQRRTTRRVGAGIAAAGLGVAAYLYSGVWVPSLQSSGSGGGGAGQAEVSVHNHGLLPVDLTGPATISIPGLRVSDVATEPPIPAFGEGVLKFRLEAVDCGKVLAVTGIPTETDPFPDGPVVTLTATAKTWHGPVPVDIKDRFLLASIARSLCTNKP</sequence>
<evidence type="ECO:0000313" key="3">
    <source>
        <dbReference type="Proteomes" id="UP000291933"/>
    </source>
</evidence>
<evidence type="ECO:0000313" key="2">
    <source>
        <dbReference type="EMBL" id="TBT91484.1"/>
    </source>
</evidence>
<dbReference type="RefSeq" id="WP_131173146.1">
    <property type="nucleotide sequence ID" value="NZ_FXTL01000025.1"/>
</dbReference>
<keyword evidence="3" id="KW-1185">Reference proteome</keyword>
<comment type="caution">
    <text evidence="2">The sequence shown here is derived from an EMBL/GenBank/DDBJ whole genome shotgun (WGS) entry which is preliminary data.</text>
</comment>
<gene>
    <name evidence="2" type="ORF">ET996_13800</name>
</gene>
<organism evidence="2 3">
    <name type="scientific">Propioniciclava tarda</name>
    <dbReference type="NCBI Taxonomy" id="433330"/>
    <lineage>
        <taxon>Bacteria</taxon>
        <taxon>Bacillati</taxon>
        <taxon>Actinomycetota</taxon>
        <taxon>Actinomycetes</taxon>
        <taxon>Propionibacteriales</taxon>
        <taxon>Propionibacteriaceae</taxon>
        <taxon>Propioniciclava</taxon>
    </lineage>
</organism>
<keyword evidence="1" id="KW-0812">Transmembrane</keyword>
<dbReference type="AlphaFoldDB" id="A0A4Q9KHM6"/>
<dbReference type="Proteomes" id="UP000291933">
    <property type="component" value="Unassembled WGS sequence"/>
</dbReference>
<keyword evidence="1" id="KW-1133">Transmembrane helix</keyword>
<dbReference type="EMBL" id="SDMR01000025">
    <property type="protein sequence ID" value="TBT91484.1"/>
    <property type="molecule type" value="Genomic_DNA"/>
</dbReference>
<proteinExistence type="predicted"/>
<protein>
    <submittedName>
        <fullName evidence="2">Uncharacterized protein</fullName>
    </submittedName>
</protein>
<keyword evidence="1" id="KW-0472">Membrane</keyword>
<evidence type="ECO:0000256" key="1">
    <source>
        <dbReference type="SAM" id="Phobius"/>
    </source>
</evidence>